<keyword evidence="5" id="KW-1185">Reference proteome</keyword>
<gene>
    <name evidence="4" type="ORF">ABFB10_10710</name>
</gene>
<dbReference type="RefSeq" id="WP_009179305.1">
    <property type="nucleotide sequence ID" value="NZ_JBDNCH010000002.1"/>
</dbReference>
<feature type="domain" description="Mop" evidence="3">
    <location>
        <begin position="2"/>
        <end position="68"/>
    </location>
</feature>
<dbReference type="GO" id="GO:0015689">
    <property type="term" value="P:molybdate ion transport"/>
    <property type="evidence" value="ECO:0007669"/>
    <property type="project" value="InterPro"/>
</dbReference>
<evidence type="ECO:0000256" key="2">
    <source>
        <dbReference type="PROSITE-ProRule" id="PRU01213"/>
    </source>
</evidence>
<dbReference type="InterPro" id="IPR008995">
    <property type="entry name" value="Mo/tungstate-bd_C_term_dom"/>
</dbReference>
<dbReference type="EMBL" id="JBDNCH010000002">
    <property type="protein sequence ID" value="MEN9061444.1"/>
    <property type="molecule type" value="Genomic_DNA"/>
</dbReference>
<accession>A0AAW9SKA4</accession>
<dbReference type="SUPFAM" id="SSF50331">
    <property type="entry name" value="MOP-like"/>
    <property type="match status" value="1"/>
</dbReference>
<dbReference type="Proteomes" id="UP001428774">
    <property type="component" value="Unassembled WGS sequence"/>
</dbReference>
<evidence type="ECO:0000313" key="5">
    <source>
        <dbReference type="Proteomes" id="UP001428774"/>
    </source>
</evidence>
<dbReference type="PROSITE" id="PS51866">
    <property type="entry name" value="MOP"/>
    <property type="match status" value="1"/>
</dbReference>
<evidence type="ECO:0000313" key="4">
    <source>
        <dbReference type="EMBL" id="MEN9061444.1"/>
    </source>
</evidence>
<evidence type="ECO:0000256" key="1">
    <source>
        <dbReference type="ARBA" id="ARBA00022505"/>
    </source>
</evidence>
<dbReference type="NCBIfam" id="TIGR00638">
    <property type="entry name" value="Mop"/>
    <property type="match status" value="1"/>
</dbReference>
<sequence length="69" mass="6995">MKISARNKLAGTVVGIEKGSVNSTVQIDLGGAVIVTAMITNASVEEMGLEIGKTAYAIVKASDVMVGAD</sequence>
<protein>
    <submittedName>
        <fullName evidence="4">TOBE domain-containing protein</fullName>
    </submittedName>
</protein>
<comment type="caution">
    <text evidence="4">The sequence shown here is derived from an EMBL/GenBank/DDBJ whole genome shotgun (WGS) entry which is preliminary data.</text>
</comment>
<dbReference type="InterPro" id="IPR005116">
    <property type="entry name" value="Transp-assoc_OB_typ1"/>
</dbReference>
<reference evidence="4 5" key="1">
    <citation type="submission" date="2024-05" db="EMBL/GenBank/DDBJ databases">
        <title>Genome sequence of Ponticoccus litoralis KCCM 90028.</title>
        <authorList>
            <person name="Kim J.M."/>
            <person name="Lee J.K."/>
            <person name="Choi B.J."/>
            <person name="Bayburt H."/>
            <person name="Baek J.H."/>
            <person name="Jeon C.O."/>
        </authorList>
    </citation>
    <scope>NUCLEOTIDE SEQUENCE [LARGE SCALE GENOMIC DNA]</scope>
    <source>
        <strain evidence="4 5">KCCM 90028</strain>
    </source>
</reference>
<name>A0AAW9SKA4_9RHOB</name>
<organism evidence="4 5">
    <name type="scientific">Ponticoccus litoralis</name>
    <dbReference type="NCBI Taxonomy" id="422297"/>
    <lineage>
        <taxon>Bacteria</taxon>
        <taxon>Pseudomonadati</taxon>
        <taxon>Pseudomonadota</taxon>
        <taxon>Alphaproteobacteria</taxon>
        <taxon>Rhodobacterales</taxon>
        <taxon>Roseobacteraceae</taxon>
        <taxon>Ponticoccus</taxon>
    </lineage>
</organism>
<dbReference type="AlphaFoldDB" id="A0AAW9SKA4"/>
<proteinExistence type="predicted"/>
<keyword evidence="1 2" id="KW-0500">Molybdenum</keyword>
<dbReference type="Gene3D" id="2.40.50.100">
    <property type="match status" value="1"/>
</dbReference>
<dbReference type="Pfam" id="PF03459">
    <property type="entry name" value="TOBE"/>
    <property type="match status" value="1"/>
</dbReference>
<evidence type="ECO:0000259" key="3">
    <source>
        <dbReference type="PROSITE" id="PS51866"/>
    </source>
</evidence>
<dbReference type="InterPro" id="IPR004606">
    <property type="entry name" value="Mop_domain"/>
</dbReference>